<evidence type="ECO:0000256" key="6">
    <source>
        <dbReference type="ARBA" id="ARBA00022840"/>
    </source>
</evidence>
<dbReference type="OrthoDB" id="9773087at2"/>
<dbReference type="SUPFAM" id="SSF52374">
    <property type="entry name" value="Nucleotidylyl transferase"/>
    <property type="match status" value="1"/>
</dbReference>
<dbReference type="NCBIfam" id="TIGR00125">
    <property type="entry name" value="cyt_tran_rel"/>
    <property type="match status" value="1"/>
</dbReference>
<comment type="catalytic activity">
    <reaction evidence="7 8">
        <text>(R)-pantoate + beta-alanine + ATP = (R)-pantothenate + AMP + diphosphate + H(+)</text>
        <dbReference type="Rhea" id="RHEA:10912"/>
        <dbReference type="ChEBI" id="CHEBI:15378"/>
        <dbReference type="ChEBI" id="CHEBI:15980"/>
        <dbReference type="ChEBI" id="CHEBI:29032"/>
        <dbReference type="ChEBI" id="CHEBI:30616"/>
        <dbReference type="ChEBI" id="CHEBI:33019"/>
        <dbReference type="ChEBI" id="CHEBI:57966"/>
        <dbReference type="ChEBI" id="CHEBI:456215"/>
        <dbReference type="EC" id="6.3.2.1"/>
    </reaction>
</comment>
<keyword evidence="10" id="KW-1185">Reference proteome</keyword>
<evidence type="ECO:0000256" key="2">
    <source>
        <dbReference type="ARBA" id="ARBA00009256"/>
    </source>
</evidence>
<comment type="pathway">
    <text evidence="1 8">Cofactor biosynthesis; (R)-pantothenate biosynthesis; (R)-pantothenate from (R)-pantoate and beta-alanine: step 1/1.</text>
</comment>
<dbReference type="RefSeq" id="WP_133591750.1">
    <property type="nucleotide sequence ID" value="NZ_CP037953.1"/>
</dbReference>
<dbReference type="PANTHER" id="PTHR21299:SF1">
    <property type="entry name" value="PANTOATE--BETA-ALANINE LIGASE"/>
    <property type="match status" value="1"/>
</dbReference>
<evidence type="ECO:0000256" key="7">
    <source>
        <dbReference type="ARBA" id="ARBA00048258"/>
    </source>
</evidence>
<keyword evidence="6 8" id="KW-0067">ATP-binding</keyword>
<evidence type="ECO:0000256" key="5">
    <source>
        <dbReference type="ARBA" id="ARBA00022741"/>
    </source>
</evidence>
<feature type="binding site" evidence="8">
    <location>
        <begin position="149"/>
        <end position="152"/>
    </location>
    <ligand>
        <name>ATP</name>
        <dbReference type="ChEBI" id="CHEBI:30616"/>
    </ligand>
</feature>
<comment type="subcellular location">
    <subcellularLocation>
        <location evidence="8">Cytoplasm</location>
    </subcellularLocation>
</comment>
<dbReference type="AlphaFoldDB" id="A0A4R6UM79"/>
<dbReference type="Pfam" id="PF02569">
    <property type="entry name" value="Pantoate_ligase"/>
    <property type="match status" value="1"/>
</dbReference>
<organism evidence="9 10">
    <name type="scientific">Permianibacter aggregans</name>
    <dbReference type="NCBI Taxonomy" id="1510150"/>
    <lineage>
        <taxon>Bacteria</taxon>
        <taxon>Pseudomonadati</taxon>
        <taxon>Pseudomonadota</taxon>
        <taxon>Gammaproteobacteria</taxon>
        <taxon>Pseudomonadales</taxon>
        <taxon>Pseudomonadaceae</taxon>
        <taxon>Permianibacter</taxon>
    </lineage>
</organism>
<dbReference type="GO" id="GO:0004592">
    <property type="term" value="F:pantoate-beta-alanine ligase activity"/>
    <property type="evidence" value="ECO:0007669"/>
    <property type="project" value="UniProtKB-UniRule"/>
</dbReference>
<feature type="binding site" evidence="8">
    <location>
        <position position="61"/>
    </location>
    <ligand>
        <name>beta-alanine</name>
        <dbReference type="ChEBI" id="CHEBI:57966"/>
    </ligand>
</feature>
<dbReference type="InterPro" id="IPR014729">
    <property type="entry name" value="Rossmann-like_a/b/a_fold"/>
</dbReference>
<feature type="binding site" evidence="8">
    <location>
        <begin position="30"/>
        <end position="37"/>
    </location>
    <ligand>
        <name>ATP</name>
        <dbReference type="ChEBI" id="CHEBI:30616"/>
    </ligand>
</feature>
<evidence type="ECO:0000256" key="1">
    <source>
        <dbReference type="ARBA" id="ARBA00004990"/>
    </source>
</evidence>
<dbReference type="GO" id="GO:0005829">
    <property type="term" value="C:cytosol"/>
    <property type="evidence" value="ECO:0007669"/>
    <property type="project" value="TreeGrafter"/>
</dbReference>
<comment type="subunit">
    <text evidence="8">Homodimer.</text>
</comment>
<name>A0A4R6UM79_9GAMM</name>
<comment type="caution">
    <text evidence="8">Lacks conserved residue(s) required for the propagation of feature annotation.</text>
</comment>
<keyword evidence="8" id="KW-0963">Cytoplasm</keyword>
<keyword evidence="3 8" id="KW-0436">Ligase</keyword>
<feature type="binding site" evidence="8">
    <location>
        <position position="155"/>
    </location>
    <ligand>
        <name>(R)-pantoate</name>
        <dbReference type="ChEBI" id="CHEBI:15980"/>
    </ligand>
</feature>
<dbReference type="CDD" id="cd00560">
    <property type="entry name" value="PanC"/>
    <property type="match status" value="1"/>
</dbReference>
<keyword evidence="5 8" id="KW-0547">Nucleotide-binding</keyword>
<dbReference type="InterPro" id="IPR004821">
    <property type="entry name" value="Cyt_trans-like"/>
</dbReference>
<comment type="similarity">
    <text evidence="2 8">Belongs to the pantothenate synthetase family.</text>
</comment>
<evidence type="ECO:0000313" key="9">
    <source>
        <dbReference type="EMBL" id="TDQ46513.1"/>
    </source>
</evidence>
<dbReference type="UniPathway" id="UPA00028">
    <property type="reaction ID" value="UER00005"/>
</dbReference>
<evidence type="ECO:0000256" key="8">
    <source>
        <dbReference type="HAMAP-Rule" id="MF_00158"/>
    </source>
</evidence>
<feature type="active site" description="Proton donor" evidence="8">
    <location>
        <position position="37"/>
    </location>
</feature>
<protein>
    <recommendedName>
        <fullName evidence="8">Pantothenate synthetase</fullName>
        <shortName evidence="8">PS</shortName>
        <ecNumber evidence="8">6.3.2.1</ecNumber>
    </recommendedName>
    <alternativeName>
        <fullName evidence="8">Pantoate--beta-alanine ligase</fullName>
    </alternativeName>
    <alternativeName>
        <fullName evidence="8">Pantoate-activating enzyme</fullName>
    </alternativeName>
</protein>
<feature type="binding site" evidence="8">
    <location>
        <begin position="186"/>
        <end position="189"/>
    </location>
    <ligand>
        <name>ATP</name>
        <dbReference type="ChEBI" id="CHEBI:30616"/>
    </ligand>
</feature>
<comment type="miscellaneous">
    <text evidence="8">The reaction proceeds by a bi uni uni bi ping pong mechanism.</text>
</comment>
<proteinExistence type="inferred from homology"/>
<comment type="function">
    <text evidence="8">Catalyzes the condensation of pantoate with beta-alanine in an ATP-dependent reaction via a pantoyl-adenylate intermediate.</text>
</comment>
<reference evidence="9 10" key="1">
    <citation type="submission" date="2019-03" db="EMBL/GenBank/DDBJ databases">
        <title>Genomic Encyclopedia of Type Strains, Phase IV (KMG-IV): sequencing the most valuable type-strain genomes for metagenomic binning, comparative biology and taxonomic classification.</title>
        <authorList>
            <person name="Goeker M."/>
        </authorList>
    </citation>
    <scope>NUCLEOTIDE SEQUENCE [LARGE SCALE GENOMIC DNA]</scope>
    <source>
        <strain evidence="9 10">DSM 103792</strain>
    </source>
</reference>
<dbReference type="Gene3D" id="3.40.50.620">
    <property type="entry name" value="HUPs"/>
    <property type="match status" value="1"/>
</dbReference>
<sequence>MKRFEQLADLRAQVREWRMAGLRIAFVPTMGNLHEGHASLFEQAREHADKVIASIYVNPMQFGLNEDWSKYPRTLDADTIILQDKKVDGLFLPDDKTMYPQGTEVQTFVEVPRLSSILCGASRPGHFRGVATIVSKLFNLVQPDVAVFGEKDFQQLMVIRQMVADLFVPIEIIGAPTKRASDGLALSSRNGYLTPEERLQAPVIYQALTTCAEQLRNGERDFAKLEQQARLTIDKAGLRPDYFAIRRHEDLLEPAIEDQRFVVLAAAFLGKARLIDNIQVVN</sequence>
<evidence type="ECO:0000256" key="3">
    <source>
        <dbReference type="ARBA" id="ARBA00022598"/>
    </source>
</evidence>
<keyword evidence="4 8" id="KW-0566">Pantothenate biosynthesis</keyword>
<dbReference type="InterPro" id="IPR042176">
    <property type="entry name" value="Pantoate_ligase_C"/>
</dbReference>
<comment type="caution">
    <text evidence="9">The sequence shown here is derived from an EMBL/GenBank/DDBJ whole genome shotgun (WGS) entry which is preliminary data.</text>
</comment>
<dbReference type="EMBL" id="SNYM01000013">
    <property type="protein sequence ID" value="TDQ46513.1"/>
    <property type="molecule type" value="Genomic_DNA"/>
</dbReference>
<dbReference type="FunFam" id="3.40.50.620:FF:000013">
    <property type="entry name" value="Pantothenate synthetase"/>
    <property type="match status" value="1"/>
</dbReference>
<dbReference type="HAMAP" id="MF_00158">
    <property type="entry name" value="PanC"/>
    <property type="match status" value="1"/>
</dbReference>
<dbReference type="GO" id="GO:0015940">
    <property type="term" value="P:pantothenate biosynthetic process"/>
    <property type="evidence" value="ECO:0007669"/>
    <property type="project" value="UniProtKB-UniRule"/>
</dbReference>
<dbReference type="EC" id="6.3.2.1" evidence="8"/>
<dbReference type="NCBIfam" id="TIGR00018">
    <property type="entry name" value="panC"/>
    <property type="match status" value="1"/>
</dbReference>
<dbReference type="FunFam" id="3.30.1300.10:FF:000001">
    <property type="entry name" value="Pantothenate synthetase"/>
    <property type="match status" value="1"/>
</dbReference>
<evidence type="ECO:0000256" key="4">
    <source>
        <dbReference type="ARBA" id="ARBA00022655"/>
    </source>
</evidence>
<feature type="binding site" evidence="8">
    <location>
        <position position="61"/>
    </location>
    <ligand>
        <name>(R)-pantoate</name>
        <dbReference type="ChEBI" id="CHEBI:15980"/>
    </ligand>
</feature>
<dbReference type="InterPro" id="IPR003721">
    <property type="entry name" value="Pantoate_ligase"/>
</dbReference>
<dbReference type="Proteomes" id="UP000295375">
    <property type="component" value="Unassembled WGS sequence"/>
</dbReference>
<gene>
    <name evidence="8" type="primary">panC</name>
    <name evidence="9" type="ORF">EV696_11354</name>
</gene>
<dbReference type="GO" id="GO:0005524">
    <property type="term" value="F:ATP binding"/>
    <property type="evidence" value="ECO:0007669"/>
    <property type="project" value="UniProtKB-KW"/>
</dbReference>
<accession>A0A4R6UM79</accession>
<dbReference type="PANTHER" id="PTHR21299">
    <property type="entry name" value="CYTIDYLATE KINASE/PANTOATE-BETA-ALANINE LIGASE"/>
    <property type="match status" value="1"/>
</dbReference>
<dbReference type="Gene3D" id="3.30.1300.10">
    <property type="entry name" value="Pantoate-beta-alanine ligase, C-terminal domain"/>
    <property type="match status" value="1"/>
</dbReference>
<evidence type="ECO:0000313" key="10">
    <source>
        <dbReference type="Proteomes" id="UP000295375"/>
    </source>
</evidence>